<evidence type="ECO:0000256" key="4">
    <source>
        <dbReference type="ARBA" id="ARBA00023136"/>
    </source>
</evidence>
<dbReference type="PIRSF" id="PIRSF006060">
    <property type="entry name" value="AA_transporter"/>
    <property type="match status" value="1"/>
</dbReference>
<feature type="transmembrane region" description="Helical" evidence="5">
    <location>
        <begin position="346"/>
        <end position="372"/>
    </location>
</feature>
<proteinExistence type="predicted"/>
<feature type="transmembrane region" description="Helical" evidence="5">
    <location>
        <begin position="172"/>
        <end position="190"/>
    </location>
</feature>
<dbReference type="GO" id="GO:0016020">
    <property type="term" value="C:membrane"/>
    <property type="evidence" value="ECO:0007669"/>
    <property type="project" value="UniProtKB-SubCell"/>
</dbReference>
<keyword evidence="4 5" id="KW-0472">Membrane</keyword>
<feature type="transmembrane region" description="Helical" evidence="5">
    <location>
        <begin position="398"/>
        <end position="421"/>
    </location>
</feature>
<dbReference type="PANTHER" id="PTHR11785">
    <property type="entry name" value="AMINO ACID TRANSPORTER"/>
    <property type="match status" value="1"/>
</dbReference>
<name>A0AAN8Q0V2_PATCE</name>
<keyword evidence="2 5" id="KW-0812">Transmembrane</keyword>
<feature type="transmembrane region" description="Helical" evidence="5">
    <location>
        <begin position="243"/>
        <end position="261"/>
    </location>
</feature>
<gene>
    <name evidence="6" type="ORF">SNE40_012375</name>
</gene>
<dbReference type="Proteomes" id="UP001347796">
    <property type="component" value="Unassembled WGS sequence"/>
</dbReference>
<evidence type="ECO:0000256" key="5">
    <source>
        <dbReference type="SAM" id="Phobius"/>
    </source>
</evidence>
<dbReference type="Pfam" id="PF13520">
    <property type="entry name" value="AA_permease_2"/>
    <property type="match status" value="1"/>
</dbReference>
<evidence type="ECO:0008006" key="8">
    <source>
        <dbReference type="Google" id="ProtNLM"/>
    </source>
</evidence>
<feature type="transmembrane region" description="Helical" evidence="5">
    <location>
        <begin position="54"/>
        <end position="74"/>
    </location>
</feature>
<comment type="caution">
    <text evidence="6">The sequence shown here is derived from an EMBL/GenBank/DDBJ whole genome shotgun (WGS) entry which is preliminary data.</text>
</comment>
<feature type="transmembrane region" description="Helical" evidence="5">
    <location>
        <begin position="141"/>
        <end position="160"/>
    </location>
</feature>
<dbReference type="InterPro" id="IPR002293">
    <property type="entry name" value="AA/rel_permease1"/>
</dbReference>
<dbReference type="EMBL" id="JAZGQO010000008">
    <property type="protein sequence ID" value="KAK6180180.1"/>
    <property type="molecule type" value="Genomic_DNA"/>
</dbReference>
<keyword evidence="7" id="KW-1185">Reference proteome</keyword>
<accession>A0AAN8Q0V2</accession>
<evidence type="ECO:0000256" key="2">
    <source>
        <dbReference type="ARBA" id="ARBA00022692"/>
    </source>
</evidence>
<organism evidence="6 7">
    <name type="scientific">Patella caerulea</name>
    <name type="common">Rayed Mediterranean limpet</name>
    <dbReference type="NCBI Taxonomy" id="87958"/>
    <lineage>
        <taxon>Eukaryota</taxon>
        <taxon>Metazoa</taxon>
        <taxon>Spiralia</taxon>
        <taxon>Lophotrochozoa</taxon>
        <taxon>Mollusca</taxon>
        <taxon>Gastropoda</taxon>
        <taxon>Patellogastropoda</taxon>
        <taxon>Patelloidea</taxon>
        <taxon>Patellidae</taxon>
        <taxon>Patella</taxon>
    </lineage>
</organism>
<evidence type="ECO:0000313" key="6">
    <source>
        <dbReference type="EMBL" id="KAK6180180.1"/>
    </source>
</evidence>
<dbReference type="PANTHER" id="PTHR11785:SF375">
    <property type="entry name" value="AMINO ACID TRANSPORTER"/>
    <property type="match status" value="1"/>
</dbReference>
<dbReference type="Gene3D" id="1.20.1740.10">
    <property type="entry name" value="Amino acid/polyamine transporter I"/>
    <property type="match status" value="1"/>
</dbReference>
<reference evidence="6 7" key="1">
    <citation type="submission" date="2024-01" db="EMBL/GenBank/DDBJ databases">
        <title>The genome of the rayed Mediterranean limpet Patella caerulea (Linnaeus, 1758).</title>
        <authorList>
            <person name="Anh-Thu Weber A."/>
            <person name="Halstead-Nussloch G."/>
        </authorList>
    </citation>
    <scope>NUCLEOTIDE SEQUENCE [LARGE SCALE GENOMIC DNA]</scope>
    <source>
        <strain evidence="6">AATW-2023a</strain>
        <tissue evidence="6">Whole specimen</tissue>
    </source>
</reference>
<protein>
    <recommendedName>
        <fullName evidence="8">Amino acid transporter</fullName>
    </recommendedName>
</protein>
<dbReference type="AlphaFoldDB" id="A0AAN8Q0V2"/>
<keyword evidence="3 5" id="KW-1133">Transmembrane helix</keyword>
<feature type="transmembrane region" description="Helical" evidence="5">
    <location>
        <begin position="95"/>
        <end position="121"/>
    </location>
</feature>
<feature type="transmembrane region" description="Helical" evidence="5">
    <location>
        <begin position="210"/>
        <end position="231"/>
    </location>
</feature>
<evidence type="ECO:0000313" key="7">
    <source>
        <dbReference type="Proteomes" id="UP001347796"/>
    </source>
</evidence>
<feature type="transmembrane region" description="Helical" evidence="5">
    <location>
        <begin position="427"/>
        <end position="444"/>
    </location>
</feature>
<evidence type="ECO:0000256" key="1">
    <source>
        <dbReference type="ARBA" id="ARBA00004141"/>
    </source>
</evidence>
<comment type="subcellular location">
    <subcellularLocation>
        <location evidence="1">Membrane</location>
        <topology evidence="1">Multi-pass membrane protein</topology>
    </subcellularLocation>
</comment>
<sequence length="481" mass="51975">MAATDDSHHHPSLKRQLGLVQATCYITGGIIGVGIFIGPATVLKGAGSSVGVSLTIWVVSGFLMYCGAMCYAEYGSRVPKSGGTYTYIREAFGELAGFVFLWTQLVLVRPLAVLLSCLASAEYIIRPVFLNCPDMAPADAKILLGISILVITVAVNCYSVNYGAYYQTLATFCKVAALVVIIIGGFVHLAKGNTEHFDEPFKTNSDISPTSVSLTIYVCFYAYMGWDNVTVATEEVTNPKRNIPLAILFGLAISTVIYLSANVAYHAALTNSEIMSGVAVAVMFGERVLGPVRWIILPCIGISAAGISNAIIFTSSRINFVGGRDGLFPELFSMVNINRRTPMPSIITLGILAMIYMCIADFVTVLGAYSFLRAGGEAVAIFGFRRIRRKHPATEKTFVTPTILPIIYSVASIVVACVAIGSNPRSFLPGLIIALLGIPLYYLARTQWWRKGLPARLHYKITKLCNAVLLCDIATKAINEE</sequence>
<evidence type="ECO:0000256" key="3">
    <source>
        <dbReference type="ARBA" id="ARBA00022989"/>
    </source>
</evidence>
<feature type="transmembrane region" description="Helical" evidence="5">
    <location>
        <begin position="292"/>
        <end position="313"/>
    </location>
</feature>
<dbReference type="GO" id="GO:0015179">
    <property type="term" value="F:L-amino acid transmembrane transporter activity"/>
    <property type="evidence" value="ECO:0007669"/>
    <property type="project" value="TreeGrafter"/>
</dbReference>
<feature type="transmembrane region" description="Helical" evidence="5">
    <location>
        <begin position="22"/>
        <end position="42"/>
    </location>
</feature>
<dbReference type="InterPro" id="IPR050598">
    <property type="entry name" value="AminoAcid_Transporter"/>
</dbReference>